<dbReference type="Gene3D" id="1.10.510.10">
    <property type="entry name" value="Transferase(Phosphotransferase) domain 1"/>
    <property type="match status" value="1"/>
</dbReference>
<dbReference type="GO" id="GO:0004674">
    <property type="term" value="F:protein serine/threonine kinase activity"/>
    <property type="evidence" value="ECO:0007669"/>
    <property type="project" value="UniProtKB-KW"/>
</dbReference>
<feature type="region of interest" description="Disordered" evidence="6">
    <location>
        <begin position="319"/>
        <end position="352"/>
    </location>
</feature>
<evidence type="ECO:0000256" key="1">
    <source>
        <dbReference type="ARBA" id="ARBA00022527"/>
    </source>
</evidence>
<dbReference type="InterPro" id="IPR000719">
    <property type="entry name" value="Prot_kinase_dom"/>
</dbReference>
<keyword evidence="1" id="KW-0723">Serine/threonine-protein kinase</keyword>
<dbReference type="InParanoid" id="Q4U8R7"/>
<dbReference type="AlphaFoldDB" id="Q4U8R7"/>
<dbReference type="GO" id="GO:0005634">
    <property type="term" value="C:nucleus"/>
    <property type="evidence" value="ECO:0007669"/>
    <property type="project" value="TreeGrafter"/>
</dbReference>
<proteinExistence type="predicted"/>
<evidence type="ECO:0000256" key="5">
    <source>
        <dbReference type="ARBA" id="ARBA00022840"/>
    </source>
</evidence>
<dbReference type="PANTHER" id="PTHR22974:SF23">
    <property type="entry name" value="TOUSLED-LIKE KINASE, ISOFORM G"/>
    <property type="match status" value="1"/>
</dbReference>
<feature type="compositionally biased region" description="Low complexity" evidence="6">
    <location>
        <begin position="448"/>
        <end position="458"/>
    </location>
</feature>
<organism evidence="8 9">
    <name type="scientific">Theileria annulata</name>
    <dbReference type="NCBI Taxonomy" id="5874"/>
    <lineage>
        <taxon>Eukaryota</taxon>
        <taxon>Sar</taxon>
        <taxon>Alveolata</taxon>
        <taxon>Apicomplexa</taxon>
        <taxon>Aconoidasida</taxon>
        <taxon>Piroplasmida</taxon>
        <taxon>Theileriidae</taxon>
        <taxon>Theileria</taxon>
    </lineage>
</organism>
<feature type="domain" description="Protein kinase" evidence="7">
    <location>
        <begin position="682"/>
        <end position="976"/>
    </location>
</feature>
<sequence>METRTINIESVDSTIPLVFVNVKENHEVFVVPSDYPYKHNKIGSPDNSSTRKSVPNIEYTVLPKLVKTPRRTLVAYCPPRNEESEKTYKVPFEELFGEDVRSFLENNDPEVDTHKNYYTAQLISEKFVKEIKKNRRHYIFSKQWKRNALNKYLIDHFVENYSNKLRNINQNFVTTFLKDREYSDLFELKSPNKSKKYKSRSDANIKDWRRFNPSYFKPLNELLNDYHDYLYKKQEKNRKTKHMASSVSRYFFEILAEAKECERKMYECELIAEENTYGRRDFISEFHRETNMLKKRWRKLYTVSLACLRRSMDPNKRVVRGMNMTPSRSNQINRTRSSENVPAQSPSPELEMPENNQHMEMYLNNRNANTTPMAPMMQTQSQNYENMNYNYTDDYNNQDYNSSRETTIPFGVSVSNNTNPKEASSTQINMEQLSEDEERNLDSKTRCNGPNASSNNNNQVDQSTMTPSVTLNYNQHDAGDLIQRNNVPTSTPRRIRDHTSSGNSMSSYNEFERNETYSNRVPSGGVNKWIYSKMEERGEMEGYHLVLHELGMLMFSDGTPVLGFTSVPHQLEWLDETDTNRVIVPPSQDSFRDGTLYTTCCYSEIKLMKVLQSSLYMLRTSKNKNKDFLTFVLEQILEANSELFELKKKLDNGRSALYKKLKLHWAERNSKWGGFPPLKRGYRLLNMLGKGGFAEVWEVFDPITLTVQAAKLHILSHDMDAHERGNVVMRVKNEIDIHKNCRTHPNIVNMKACFEMGDNMLATILELCDDGDLDRYIKLHGPVPEKLAVTWTYQILQYHKIKNNYLRGLYFMKTLPEGRVHHCDLKPGNILNHRGNIKLADFGLSKVVRPDENEVYWGGGGTIWYQPPECLLANTKPNVKVPLTDKIDIWAVGCILYEMLFNSRPFGKFCNKSSLSERLYKEAKSGVKFPQTYKVSEDCKVRLFLVSDLQKLIQSFLSVDPNDRPSIEEALNCPIFYFE</sequence>
<dbReference type="VEuPathDB" id="PiroplasmaDB:TA10035"/>
<dbReference type="Proteomes" id="UP000001950">
    <property type="component" value="Chromosome 4"/>
</dbReference>
<feature type="compositionally biased region" description="Polar residues" evidence="6">
    <location>
        <begin position="500"/>
        <end position="509"/>
    </location>
</feature>
<gene>
    <name evidence="8" type="ORF">TA10035</name>
</gene>
<dbReference type="RefSeq" id="XP_953411.1">
    <property type="nucleotide sequence ID" value="XM_948318.1"/>
</dbReference>
<evidence type="ECO:0000256" key="4">
    <source>
        <dbReference type="ARBA" id="ARBA00022777"/>
    </source>
</evidence>
<dbReference type="SUPFAM" id="SSF56112">
    <property type="entry name" value="Protein kinase-like (PK-like)"/>
    <property type="match status" value="1"/>
</dbReference>
<feature type="compositionally biased region" description="Polar residues" evidence="6">
    <location>
        <begin position="483"/>
        <end position="492"/>
    </location>
</feature>
<dbReference type="KEGG" id="tan:TA10035"/>
<keyword evidence="5" id="KW-0067">ATP-binding</keyword>
<dbReference type="GO" id="GO:0007059">
    <property type="term" value="P:chromosome segregation"/>
    <property type="evidence" value="ECO:0007669"/>
    <property type="project" value="TreeGrafter"/>
</dbReference>
<feature type="region of interest" description="Disordered" evidence="6">
    <location>
        <begin position="412"/>
        <end position="464"/>
    </location>
</feature>
<keyword evidence="2" id="KW-0808">Transferase</keyword>
<evidence type="ECO:0000259" key="7">
    <source>
        <dbReference type="PROSITE" id="PS50011"/>
    </source>
</evidence>
<dbReference type="GO" id="GO:0035556">
    <property type="term" value="P:intracellular signal transduction"/>
    <property type="evidence" value="ECO:0007669"/>
    <property type="project" value="TreeGrafter"/>
</dbReference>
<dbReference type="GO" id="GO:0005524">
    <property type="term" value="F:ATP binding"/>
    <property type="evidence" value="ECO:0007669"/>
    <property type="project" value="UniProtKB-KW"/>
</dbReference>
<dbReference type="Pfam" id="PF00069">
    <property type="entry name" value="Pkinase"/>
    <property type="match status" value="1"/>
</dbReference>
<evidence type="ECO:0000256" key="2">
    <source>
        <dbReference type="ARBA" id="ARBA00022679"/>
    </source>
</evidence>
<evidence type="ECO:0000313" key="8">
    <source>
        <dbReference type="EMBL" id="CAI76786.1"/>
    </source>
</evidence>
<evidence type="ECO:0000256" key="3">
    <source>
        <dbReference type="ARBA" id="ARBA00022741"/>
    </source>
</evidence>
<name>Q4U8R7_THEAN</name>
<dbReference type="SMART" id="SM00220">
    <property type="entry name" value="S_TKc"/>
    <property type="match status" value="1"/>
</dbReference>
<evidence type="ECO:0000313" key="9">
    <source>
        <dbReference type="Proteomes" id="UP000001950"/>
    </source>
</evidence>
<keyword evidence="4 8" id="KW-0418">Kinase</keyword>
<dbReference type="PROSITE" id="PS50011">
    <property type="entry name" value="PROTEIN_KINASE_DOM"/>
    <property type="match status" value="1"/>
</dbReference>
<feature type="compositionally biased region" description="Polar residues" evidence="6">
    <location>
        <begin position="324"/>
        <end position="347"/>
    </location>
</feature>
<accession>Q4U8R7</accession>
<dbReference type="STRING" id="5874.Q4U8R7"/>
<keyword evidence="3" id="KW-0547">Nucleotide-binding</keyword>
<dbReference type="OMA" id="IDIHKTC"/>
<feature type="compositionally biased region" description="Polar residues" evidence="6">
    <location>
        <begin position="413"/>
        <end position="432"/>
    </location>
</feature>
<evidence type="ECO:0000256" key="6">
    <source>
        <dbReference type="SAM" id="MobiDB-lite"/>
    </source>
</evidence>
<dbReference type="PANTHER" id="PTHR22974">
    <property type="entry name" value="MIXED LINEAGE PROTEIN KINASE"/>
    <property type="match status" value="1"/>
</dbReference>
<dbReference type="GeneID" id="3863326"/>
<dbReference type="EMBL" id="CR940353">
    <property type="protein sequence ID" value="CAI76786.1"/>
    <property type="molecule type" value="Genomic_DNA"/>
</dbReference>
<protein>
    <submittedName>
        <fullName evidence="8">Protein kinase, putative</fullName>
    </submittedName>
</protein>
<feature type="region of interest" description="Disordered" evidence="6">
    <location>
        <begin position="482"/>
        <end position="509"/>
    </location>
</feature>
<dbReference type="OrthoDB" id="346907at2759"/>
<dbReference type="eggNOG" id="KOG1151">
    <property type="taxonomic scope" value="Eukaryota"/>
</dbReference>
<dbReference type="InterPro" id="IPR011009">
    <property type="entry name" value="Kinase-like_dom_sf"/>
</dbReference>
<reference evidence="8 9" key="1">
    <citation type="journal article" date="2005" name="Science">
        <title>Genome of the host-cell transforming parasite Theileria annulata compared with T. parva.</title>
        <authorList>
            <person name="Pain A."/>
            <person name="Renauld H."/>
            <person name="Berriman M."/>
            <person name="Murphy L."/>
            <person name="Yeats C.A."/>
            <person name="Weir W."/>
            <person name="Kerhornou A."/>
            <person name="Aslett M."/>
            <person name="Bishop R."/>
            <person name="Bouchier C."/>
            <person name="Cochet M."/>
            <person name="Coulson R.M.R."/>
            <person name="Cronin A."/>
            <person name="de Villiers E.P."/>
            <person name="Fraser A."/>
            <person name="Fosker N."/>
            <person name="Gardner M."/>
            <person name="Goble A."/>
            <person name="Griffiths-Jones S."/>
            <person name="Harris D.E."/>
            <person name="Katzer F."/>
            <person name="Larke N."/>
            <person name="Lord A."/>
            <person name="Maser P."/>
            <person name="McKellar S."/>
            <person name="Mooney P."/>
            <person name="Morton F."/>
            <person name="Nene V."/>
            <person name="O'Neil S."/>
            <person name="Price C."/>
            <person name="Quail M.A."/>
            <person name="Rabbinowitsch E."/>
            <person name="Rawlings N.D."/>
            <person name="Rutter S."/>
            <person name="Saunders D."/>
            <person name="Seeger K."/>
            <person name="Shah T."/>
            <person name="Squares R."/>
            <person name="Squares S."/>
            <person name="Tivey A."/>
            <person name="Walker A.R."/>
            <person name="Woodward J."/>
            <person name="Dobbelaere D.A.E."/>
            <person name="Langsley G."/>
            <person name="Rajandream M.A."/>
            <person name="McKeever D."/>
            <person name="Shiels B."/>
            <person name="Tait A."/>
            <person name="Barrell B.G."/>
            <person name="Hall N."/>
        </authorList>
    </citation>
    <scope>NUCLEOTIDE SEQUENCE [LARGE SCALE GENOMIC DNA]</scope>
    <source>
        <strain evidence="9">Ankara</strain>
    </source>
</reference>
<keyword evidence="9" id="KW-1185">Reference proteome</keyword>